<dbReference type="EMBL" id="NMUL01000078">
    <property type="protein sequence ID" value="OXM59622.1"/>
    <property type="molecule type" value="Genomic_DNA"/>
</dbReference>
<sequence length="459" mass="48833">MTGTPGPVTGTSFVPGPHLLGSPRGRDWPRPPAGLPTGLPAGRDEPPPSADVVVVGAGPAGLAVTSALWHHGVRDIVVLDRGGRACGRFFARTDRLGQRVLRSPYEHHPGVEGFRDCELLDFARLHWGRLTPVERREVRMAQAGHRSVVPVDVFEAYCEHLVATHEVAEKTWRAVVREVLPADGEVVVRTDRGPVTARHVVLCPGEERVAAPSSWWGDGPVPSGVTYWDEPATPGAGRQVVVGAGLTAAHLVSGALEAGREVHWVVRAATEHYQCADVNAKFFRPEGRARIGGVPWADRLELFARYRRASIMFEFRPALARAEAEGRLVVHRGEEVTRVAAGRGGTVELRLANGRLVAGDDAVLALGTKPEIGLGLLPASAVGARDGWPDLDGRTLAYARAPRVSVVGAAAGMVLGPAARNIDGHRVATARVADAVARGLRRDGVFVDALPRSEVGAGV</sequence>
<proteinExistence type="predicted"/>
<gene>
    <name evidence="3" type="ORF">CF165_46900</name>
</gene>
<feature type="region of interest" description="Disordered" evidence="1">
    <location>
        <begin position="1"/>
        <end position="51"/>
    </location>
</feature>
<name>A0A229SL10_9PSEU</name>
<dbReference type="SUPFAM" id="SSF51905">
    <property type="entry name" value="FAD/NAD(P)-binding domain"/>
    <property type="match status" value="2"/>
</dbReference>
<accession>A0A229SL10</accession>
<organism evidence="3 4">
    <name type="scientific">Amycolatopsis vastitatis</name>
    <dbReference type="NCBI Taxonomy" id="1905142"/>
    <lineage>
        <taxon>Bacteria</taxon>
        <taxon>Bacillati</taxon>
        <taxon>Actinomycetota</taxon>
        <taxon>Actinomycetes</taxon>
        <taxon>Pseudonocardiales</taxon>
        <taxon>Pseudonocardiaceae</taxon>
        <taxon>Amycolatopsis</taxon>
    </lineage>
</organism>
<keyword evidence="4" id="KW-1185">Reference proteome</keyword>
<evidence type="ECO:0000259" key="2">
    <source>
        <dbReference type="Pfam" id="PF13454"/>
    </source>
</evidence>
<dbReference type="Gene3D" id="3.50.50.60">
    <property type="entry name" value="FAD/NAD(P)-binding domain"/>
    <property type="match status" value="2"/>
</dbReference>
<evidence type="ECO:0000256" key="1">
    <source>
        <dbReference type="SAM" id="MobiDB-lite"/>
    </source>
</evidence>
<protein>
    <recommendedName>
        <fullName evidence="2">FAD-dependent urate hydroxylase HpyO/Asp monooxygenase CreE-like FAD/NAD(P)-binding domain-containing protein</fullName>
    </recommendedName>
</protein>
<dbReference type="InterPro" id="IPR038732">
    <property type="entry name" value="HpyO/CreE_NAD-binding"/>
</dbReference>
<dbReference type="AlphaFoldDB" id="A0A229SL10"/>
<dbReference type="PANTHER" id="PTHR38663:SF1">
    <property type="entry name" value="L-ORNITHINE N(5)-MONOOXYGENASE"/>
    <property type="match status" value="1"/>
</dbReference>
<comment type="caution">
    <text evidence="3">The sequence shown here is derived from an EMBL/GenBank/DDBJ whole genome shotgun (WGS) entry which is preliminary data.</text>
</comment>
<dbReference type="Pfam" id="PF13454">
    <property type="entry name" value="NAD_binding_9"/>
    <property type="match status" value="1"/>
</dbReference>
<dbReference type="PRINTS" id="PR00411">
    <property type="entry name" value="PNDRDTASEI"/>
</dbReference>
<dbReference type="OrthoDB" id="9778740at2"/>
<evidence type="ECO:0000313" key="4">
    <source>
        <dbReference type="Proteomes" id="UP000215199"/>
    </source>
</evidence>
<dbReference type="RefSeq" id="WP_093954083.1">
    <property type="nucleotide sequence ID" value="NZ_NMUL01000078.1"/>
</dbReference>
<reference evidence="4" key="1">
    <citation type="submission" date="2017-07" db="EMBL/GenBank/DDBJ databases">
        <title>Comparative genome mining reveals phylogenetic distribution patterns of secondary metabolites in Amycolatopsis.</title>
        <authorList>
            <person name="Adamek M."/>
            <person name="Alanjary M."/>
            <person name="Sales-Ortells H."/>
            <person name="Goodfellow M."/>
            <person name="Bull A.T."/>
            <person name="Kalinowski J."/>
            <person name="Ziemert N."/>
        </authorList>
    </citation>
    <scope>NUCLEOTIDE SEQUENCE [LARGE SCALE GENOMIC DNA]</scope>
    <source>
        <strain evidence="4">H5</strain>
    </source>
</reference>
<dbReference type="Proteomes" id="UP000215199">
    <property type="component" value="Unassembled WGS sequence"/>
</dbReference>
<evidence type="ECO:0000313" key="3">
    <source>
        <dbReference type="EMBL" id="OXM59622.1"/>
    </source>
</evidence>
<feature type="domain" description="FAD-dependent urate hydroxylase HpyO/Asp monooxygenase CreE-like FAD/NAD(P)-binding" evidence="2">
    <location>
        <begin position="53"/>
        <end position="206"/>
    </location>
</feature>
<dbReference type="PANTHER" id="PTHR38663">
    <property type="match status" value="1"/>
</dbReference>
<dbReference type="InterPro" id="IPR036188">
    <property type="entry name" value="FAD/NAD-bd_sf"/>
</dbReference>